<dbReference type="InterPro" id="IPR027417">
    <property type="entry name" value="P-loop_NTPase"/>
</dbReference>
<dbReference type="Gene3D" id="3.40.50.300">
    <property type="entry name" value="P-loop containing nucleotide triphosphate hydrolases"/>
    <property type="match status" value="1"/>
</dbReference>
<sequence>MTSEPSIEPLPPTDPTDPAALPLFAALPARPGRVRGDFSIRPAVVGPAALEDARRRRLAMHHPPTTTAASGVSAETPVDWELVRAFRTVVAGRLTAALGGDWHKGSADDAPATPRRAVDLDRDEQERYGWAVIHDVLKEHTADVVNAGSGDAWTSAEQTQMAQAVFDAVFRLGRLQPLIDDDRAENIFILGHDRVLLQLVDGSRIQVDPVADSDDELIDFLRFLANRSESNPRPFSESTPRLHLKLDGGARLAATAWVTSSPTVVIRRHRHKVDTLAAWVDRGCMTPACADFLAAAVRGKWSIVVAGPMSAGKTTLMRALCAEIPRDEVLGTFETEYELFLRETGRHDIVVDWEARPGMGEIGADGRAAGAFDLDEALNDSFRFALDRQIVGEIRGREVWTMIKAMESGTGSLSTTHAAGAEVAIRKLVTCAMEAGGHVTRELALEKLAGCLEVIVQLNRRVVAMPDGSQQLRRWVSEVVVVEAGEREKGYALTHLFGPSSTGPARASGLMSERCKDLTVDGFDLGLYQGEADGRGWPT</sequence>
<dbReference type="Gene3D" id="3.30.450.380">
    <property type="match status" value="1"/>
</dbReference>
<feature type="domain" description="Bacterial type II secretion system protein E" evidence="3">
    <location>
        <begin position="257"/>
        <end position="462"/>
    </location>
</feature>
<organism evidence="4 5">
    <name type="scientific">Pengzhenrongella frigida</name>
    <dbReference type="NCBI Taxonomy" id="1259133"/>
    <lineage>
        <taxon>Bacteria</taxon>
        <taxon>Bacillati</taxon>
        <taxon>Actinomycetota</taxon>
        <taxon>Actinomycetes</taxon>
        <taxon>Micrococcales</taxon>
        <taxon>Pengzhenrongella</taxon>
    </lineage>
</organism>
<dbReference type="SUPFAM" id="SSF52540">
    <property type="entry name" value="P-loop containing nucleoside triphosphate hydrolases"/>
    <property type="match status" value="1"/>
</dbReference>
<comment type="similarity">
    <text evidence="1">Belongs to the GSP E family.</text>
</comment>
<dbReference type="PANTHER" id="PTHR30486:SF6">
    <property type="entry name" value="TYPE IV PILUS RETRACTATION ATPASE PILT"/>
    <property type="match status" value="1"/>
</dbReference>
<dbReference type="GO" id="GO:0016887">
    <property type="term" value="F:ATP hydrolysis activity"/>
    <property type="evidence" value="ECO:0007669"/>
    <property type="project" value="InterPro"/>
</dbReference>
<dbReference type="CDD" id="cd01130">
    <property type="entry name" value="VirB11-like_ATPase"/>
    <property type="match status" value="1"/>
</dbReference>
<dbReference type="OrthoDB" id="9810761at2"/>
<evidence type="ECO:0000313" key="4">
    <source>
        <dbReference type="EMBL" id="RYV51900.1"/>
    </source>
</evidence>
<dbReference type="InterPro" id="IPR001482">
    <property type="entry name" value="T2SS/T4SS_dom"/>
</dbReference>
<gene>
    <name evidence="4" type="ORF">EUA98_05730</name>
</gene>
<evidence type="ECO:0000313" key="5">
    <source>
        <dbReference type="Proteomes" id="UP000293764"/>
    </source>
</evidence>
<feature type="region of interest" description="Disordered" evidence="2">
    <location>
        <begin position="1"/>
        <end position="20"/>
    </location>
</feature>
<protein>
    <submittedName>
        <fullName evidence="4">CpaF family protein</fullName>
    </submittedName>
</protein>
<evidence type="ECO:0000256" key="1">
    <source>
        <dbReference type="ARBA" id="ARBA00006611"/>
    </source>
</evidence>
<keyword evidence="5" id="KW-1185">Reference proteome</keyword>
<dbReference type="Pfam" id="PF00437">
    <property type="entry name" value="T2SSE"/>
    <property type="match status" value="1"/>
</dbReference>
<evidence type="ECO:0000259" key="3">
    <source>
        <dbReference type="Pfam" id="PF00437"/>
    </source>
</evidence>
<proteinExistence type="inferred from homology"/>
<dbReference type="EMBL" id="SDWW01000010">
    <property type="protein sequence ID" value="RYV51900.1"/>
    <property type="molecule type" value="Genomic_DNA"/>
</dbReference>
<dbReference type="AlphaFoldDB" id="A0A4Q5N1F2"/>
<name>A0A4Q5N1F2_9MICO</name>
<reference evidence="4 5" key="1">
    <citation type="submission" date="2019-01" db="EMBL/GenBank/DDBJ databases">
        <title>Novel species of Cellulomonas.</title>
        <authorList>
            <person name="Liu Q."/>
            <person name="Xin Y.-H."/>
        </authorList>
    </citation>
    <scope>NUCLEOTIDE SEQUENCE [LARGE SCALE GENOMIC DNA]</scope>
    <source>
        <strain evidence="4 5">HLT2-17</strain>
    </source>
</reference>
<evidence type="ECO:0000256" key="2">
    <source>
        <dbReference type="SAM" id="MobiDB-lite"/>
    </source>
</evidence>
<dbReference type="InterPro" id="IPR050921">
    <property type="entry name" value="T4SS_GSP_E_ATPase"/>
</dbReference>
<comment type="caution">
    <text evidence="4">The sequence shown here is derived from an EMBL/GenBank/DDBJ whole genome shotgun (WGS) entry which is preliminary data.</text>
</comment>
<dbReference type="PANTHER" id="PTHR30486">
    <property type="entry name" value="TWITCHING MOTILITY PROTEIN PILT"/>
    <property type="match status" value="1"/>
</dbReference>
<accession>A0A4Q5N1F2</accession>
<dbReference type="RefSeq" id="WP_130101722.1">
    <property type="nucleotide sequence ID" value="NZ_SDWW01000010.1"/>
</dbReference>
<dbReference type="Proteomes" id="UP000293764">
    <property type="component" value="Unassembled WGS sequence"/>
</dbReference>